<dbReference type="PROSITE" id="PS50297">
    <property type="entry name" value="ANK_REP_REGION"/>
    <property type="match status" value="1"/>
</dbReference>
<keyword evidence="1" id="KW-0040">ANK repeat</keyword>
<accession>A0ABR3G9R7</accession>
<gene>
    <name evidence="2" type="primary">ANKRD16_3</name>
    <name evidence="2" type="ORF">Q9L58_008409</name>
</gene>
<dbReference type="PANTHER" id="PTHR46224:SF64">
    <property type="entry name" value="IQ MOTIF AND ANKYRIN REPEAT DOMAIN-CONTAINING PROTEIN 1"/>
    <property type="match status" value="1"/>
</dbReference>
<reference evidence="2 3" key="1">
    <citation type="submission" date="2024-02" db="EMBL/GenBank/DDBJ databases">
        <title>Discinaceae phylogenomics.</title>
        <authorList>
            <person name="Dirks A.C."/>
            <person name="James T.Y."/>
        </authorList>
    </citation>
    <scope>NUCLEOTIDE SEQUENCE [LARGE SCALE GENOMIC DNA]</scope>
    <source>
        <strain evidence="2 3">ACD0624</strain>
    </source>
</reference>
<dbReference type="PROSITE" id="PS50088">
    <property type="entry name" value="ANK_REPEAT"/>
    <property type="match status" value="1"/>
</dbReference>
<dbReference type="InterPro" id="IPR036770">
    <property type="entry name" value="Ankyrin_rpt-contain_sf"/>
</dbReference>
<sequence length="379" mass="41698">MPLLDLPNELLLRVSWFLLKCPTCDCHHFTRSLRALTNSNHVLHAVLTPYLLRTTSAQKILLWAINHHRIDTVTLALGQGADLNLVHFERRYFSPGSTGIPLGTSIDIASRLRSRSTSAAIHQLKFDTIMHLLQSGGKPTFSAVSLAARCGDLDLLELFLPHIVDINERHPGGGHTVLEVAGCCGNFQCMKLLLAAGADVNNTGDTNNPTHYPPLRALSNAPIEVLQTLLDAGADATWEGSDGKSIVEDLFEQWRGWPGVDVNIDLLSRYGSRLPRGEQAIALWQAPVWELWTEVDEVDTRAGDRFGESPLYPGTREYRGWIPAPNVAARELRGVHMGIRVPGSHGCKCPDCPPEKSGRTRDSNVPRRRLSGGWGVAII</sequence>
<dbReference type="InterPro" id="IPR051616">
    <property type="entry name" value="Cul2-RING_E3_ligase_SR"/>
</dbReference>
<dbReference type="Gene3D" id="1.25.40.20">
    <property type="entry name" value="Ankyrin repeat-containing domain"/>
    <property type="match status" value="1"/>
</dbReference>
<evidence type="ECO:0000313" key="3">
    <source>
        <dbReference type="Proteomes" id="UP001447188"/>
    </source>
</evidence>
<organism evidence="2 3">
    <name type="scientific">Discina gigas</name>
    <dbReference type="NCBI Taxonomy" id="1032678"/>
    <lineage>
        <taxon>Eukaryota</taxon>
        <taxon>Fungi</taxon>
        <taxon>Dikarya</taxon>
        <taxon>Ascomycota</taxon>
        <taxon>Pezizomycotina</taxon>
        <taxon>Pezizomycetes</taxon>
        <taxon>Pezizales</taxon>
        <taxon>Discinaceae</taxon>
        <taxon>Discina</taxon>
    </lineage>
</organism>
<proteinExistence type="predicted"/>
<dbReference type="PANTHER" id="PTHR46224">
    <property type="entry name" value="ANKYRIN REPEAT FAMILY PROTEIN"/>
    <property type="match status" value="1"/>
</dbReference>
<keyword evidence="3" id="KW-1185">Reference proteome</keyword>
<feature type="repeat" description="ANK" evidence="1">
    <location>
        <begin position="173"/>
        <end position="205"/>
    </location>
</feature>
<dbReference type="EMBL" id="JBBBZM010000156">
    <property type="protein sequence ID" value="KAL0632689.1"/>
    <property type="molecule type" value="Genomic_DNA"/>
</dbReference>
<dbReference type="SMART" id="SM00248">
    <property type="entry name" value="ANK"/>
    <property type="match status" value="3"/>
</dbReference>
<comment type="caution">
    <text evidence="2">The sequence shown here is derived from an EMBL/GenBank/DDBJ whole genome shotgun (WGS) entry which is preliminary data.</text>
</comment>
<protein>
    <submittedName>
        <fullName evidence="2">Ankyrin repeat domain-containing protein 16</fullName>
    </submittedName>
</protein>
<evidence type="ECO:0000256" key="1">
    <source>
        <dbReference type="PROSITE-ProRule" id="PRU00023"/>
    </source>
</evidence>
<dbReference type="SUPFAM" id="SSF48403">
    <property type="entry name" value="Ankyrin repeat"/>
    <property type="match status" value="1"/>
</dbReference>
<evidence type="ECO:0000313" key="2">
    <source>
        <dbReference type="EMBL" id="KAL0632689.1"/>
    </source>
</evidence>
<dbReference type="InterPro" id="IPR002110">
    <property type="entry name" value="Ankyrin_rpt"/>
</dbReference>
<dbReference type="Proteomes" id="UP001447188">
    <property type="component" value="Unassembled WGS sequence"/>
</dbReference>
<name>A0ABR3G9R7_9PEZI</name>
<dbReference type="Pfam" id="PF12796">
    <property type="entry name" value="Ank_2"/>
    <property type="match status" value="1"/>
</dbReference>